<gene>
    <name evidence="1" type="ORF">MENTE1834_LOCUS35652</name>
</gene>
<sequence>MMWNIMYFFRIIIFNNFEHSLIYLLFEYFIIFFKCFFSQFFIWDFYNFLPNAF</sequence>
<dbReference type="Proteomes" id="UP001497535">
    <property type="component" value="Unassembled WGS sequence"/>
</dbReference>
<comment type="caution">
    <text evidence="1">The sequence shown here is derived from an EMBL/GenBank/DDBJ whole genome shotgun (WGS) entry which is preliminary data.</text>
</comment>
<organism evidence="1 2">
    <name type="scientific">Meloidogyne enterolobii</name>
    <name type="common">Root-knot nematode worm</name>
    <name type="synonym">Meloidogyne mayaguensis</name>
    <dbReference type="NCBI Taxonomy" id="390850"/>
    <lineage>
        <taxon>Eukaryota</taxon>
        <taxon>Metazoa</taxon>
        <taxon>Ecdysozoa</taxon>
        <taxon>Nematoda</taxon>
        <taxon>Chromadorea</taxon>
        <taxon>Rhabditida</taxon>
        <taxon>Tylenchina</taxon>
        <taxon>Tylenchomorpha</taxon>
        <taxon>Tylenchoidea</taxon>
        <taxon>Meloidogynidae</taxon>
        <taxon>Meloidogyninae</taxon>
        <taxon>Meloidogyne</taxon>
    </lineage>
</organism>
<protein>
    <submittedName>
        <fullName evidence="1">Uncharacterized protein</fullName>
    </submittedName>
</protein>
<name>A0ACB1AAI4_MELEN</name>
<dbReference type="EMBL" id="CAVMJV010000069">
    <property type="protein sequence ID" value="CAK5088016.1"/>
    <property type="molecule type" value="Genomic_DNA"/>
</dbReference>
<proteinExistence type="predicted"/>
<keyword evidence="2" id="KW-1185">Reference proteome</keyword>
<evidence type="ECO:0000313" key="1">
    <source>
        <dbReference type="EMBL" id="CAK5088016.1"/>
    </source>
</evidence>
<accession>A0ACB1AAI4</accession>
<reference evidence="1" key="1">
    <citation type="submission" date="2023-11" db="EMBL/GenBank/DDBJ databases">
        <authorList>
            <person name="Poullet M."/>
        </authorList>
    </citation>
    <scope>NUCLEOTIDE SEQUENCE</scope>
    <source>
        <strain evidence="1">E1834</strain>
    </source>
</reference>
<evidence type="ECO:0000313" key="2">
    <source>
        <dbReference type="Proteomes" id="UP001497535"/>
    </source>
</evidence>